<keyword evidence="2" id="KW-0689">Ribosomal protein</keyword>
<evidence type="ECO:0000256" key="1">
    <source>
        <dbReference type="SAM" id="MobiDB-lite"/>
    </source>
</evidence>
<reference evidence="2 3" key="1">
    <citation type="submission" date="2019-12" db="EMBL/GenBank/DDBJ databases">
        <authorList>
            <person name="Alioto T."/>
            <person name="Alioto T."/>
            <person name="Gomez Garrido J."/>
        </authorList>
    </citation>
    <scope>NUCLEOTIDE SEQUENCE [LARGE SCALE GENOMIC DNA]</scope>
</reference>
<keyword evidence="2" id="KW-0687">Ribonucleoprotein</keyword>
<dbReference type="EMBL" id="CACTIH010005536">
    <property type="protein sequence ID" value="CAA2996857.1"/>
    <property type="molecule type" value="Genomic_DNA"/>
</dbReference>
<gene>
    <name evidence="2" type="ORF">OLEA9_A094366</name>
</gene>
<name>A0A8S0SW17_OLEEU</name>
<accession>A0A8S0SW17</accession>
<sequence length="128" mass="14332">MSSRSYEPGPELEPEQARVDIPEFSATTSDVAEDNQIEINLESPICNVNAQQGRKNPLQKRETKKMWGGKEDRLSLRLALYKAALRGDRNAAKRALILDSNAACLRITVRGDMPLHIAALARQTEFVR</sequence>
<keyword evidence="3" id="KW-1185">Reference proteome</keyword>
<proteinExistence type="predicted"/>
<feature type="region of interest" description="Disordered" evidence="1">
    <location>
        <begin position="1"/>
        <end position="23"/>
    </location>
</feature>
<evidence type="ECO:0000313" key="3">
    <source>
        <dbReference type="Proteomes" id="UP000594638"/>
    </source>
</evidence>
<comment type="caution">
    <text evidence="2">The sequence shown here is derived from an EMBL/GenBank/DDBJ whole genome shotgun (WGS) entry which is preliminary data.</text>
</comment>
<dbReference type="GO" id="GO:0005840">
    <property type="term" value="C:ribosome"/>
    <property type="evidence" value="ECO:0007669"/>
    <property type="project" value="UniProtKB-KW"/>
</dbReference>
<dbReference type="Proteomes" id="UP000594638">
    <property type="component" value="Unassembled WGS sequence"/>
</dbReference>
<protein>
    <submittedName>
        <fullName evidence="2">40S ribosomal protein S14</fullName>
    </submittedName>
</protein>
<dbReference type="Gramene" id="OE9A094366T1">
    <property type="protein sequence ID" value="OE9A094366C1"/>
    <property type="gene ID" value="OE9A094366"/>
</dbReference>
<organism evidence="2 3">
    <name type="scientific">Olea europaea subsp. europaea</name>
    <dbReference type="NCBI Taxonomy" id="158383"/>
    <lineage>
        <taxon>Eukaryota</taxon>
        <taxon>Viridiplantae</taxon>
        <taxon>Streptophyta</taxon>
        <taxon>Embryophyta</taxon>
        <taxon>Tracheophyta</taxon>
        <taxon>Spermatophyta</taxon>
        <taxon>Magnoliopsida</taxon>
        <taxon>eudicotyledons</taxon>
        <taxon>Gunneridae</taxon>
        <taxon>Pentapetalae</taxon>
        <taxon>asterids</taxon>
        <taxon>lamiids</taxon>
        <taxon>Lamiales</taxon>
        <taxon>Oleaceae</taxon>
        <taxon>Oleeae</taxon>
        <taxon>Olea</taxon>
    </lineage>
</organism>
<dbReference type="AlphaFoldDB" id="A0A8S0SW17"/>
<evidence type="ECO:0000313" key="2">
    <source>
        <dbReference type="EMBL" id="CAA2996857.1"/>
    </source>
</evidence>